<feature type="domain" description="Hint" evidence="3">
    <location>
        <begin position="342"/>
        <end position="434"/>
    </location>
</feature>
<dbReference type="KEGG" id="ccp:CHC_T00006790001"/>
<dbReference type="InterPro" id="IPR001767">
    <property type="entry name" value="Hedgehog_Hint"/>
</dbReference>
<proteinExistence type="predicted"/>
<dbReference type="PROSITE" id="PS50817">
    <property type="entry name" value="INTEIN_N_TER"/>
    <property type="match status" value="1"/>
</dbReference>
<dbReference type="AlphaFoldDB" id="R7QPN9"/>
<dbReference type="GeneID" id="17317762"/>
<evidence type="ECO:0000256" key="1">
    <source>
        <dbReference type="SAM" id="MobiDB-lite"/>
    </source>
</evidence>
<dbReference type="GO" id="GO:0016540">
    <property type="term" value="P:protein autoprocessing"/>
    <property type="evidence" value="ECO:0007669"/>
    <property type="project" value="InterPro"/>
</dbReference>
<name>R7QPN9_CHOCR</name>
<keyword evidence="5" id="KW-1185">Reference proteome</keyword>
<feature type="compositionally biased region" description="Acidic residues" evidence="1">
    <location>
        <begin position="216"/>
        <end position="288"/>
    </location>
</feature>
<dbReference type="Pfam" id="PF01079">
    <property type="entry name" value="Hint"/>
    <property type="match status" value="1"/>
</dbReference>
<dbReference type="SUPFAM" id="SSF51294">
    <property type="entry name" value="Hedgehog/intein (Hint) domain"/>
    <property type="match status" value="1"/>
</dbReference>
<organism evidence="4 5">
    <name type="scientific">Chondrus crispus</name>
    <name type="common">Carrageen Irish moss</name>
    <name type="synonym">Polymorpha crispa</name>
    <dbReference type="NCBI Taxonomy" id="2769"/>
    <lineage>
        <taxon>Eukaryota</taxon>
        <taxon>Rhodophyta</taxon>
        <taxon>Florideophyceae</taxon>
        <taxon>Rhodymeniophycidae</taxon>
        <taxon>Gigartinales</taxon>
        <taxon>Gigartinaceae</taxon>
        <taxon>Chondrus</taxon>
    </lineage>
</organism>
<protein>
    <recommendedName>
        <fullName evidence="3">Hint domain-containing protein</fullName>
    </recommendedName>
</protein>
<evidence type="ECO:0000313" key="5">
    <source>
        <dbReference type="Proteomes" id="UP000012073"/>
    </source>
</evidence>
<dbReference type="RefSeq" id="XP_005710042.1">
    <property type="nucleotide sequence ID" value="XM_005709985.1"/>
</dbReference>
<dbReference type="GO" id="GO:0016539">
    <property type="term" value="P:intein-mediated protein splicing"/>
    <property type="evidence" value="ECO:0007669"/>
    <property type="project" value="InterPro"/>
</dbReference>
<dbReference type="PANTHER" id="PTHR46706">
    <property type="entry name" value="PROTEIN QUA-1-RELATED"/>
    <property type="match status" value="1"/>
</dbReference>
<evidence type="ECO:0000256" key="2">
    <source>
        <dbReference type="SAM" id="SignalP"/>
    </source>
</evidence>
<feature type="region of interest" description="Disordered" evidence="1">
    <location>
        <begin position="201"/>
        <end position="346"/>
    </location>
</feature>
<reference evidence="5" key="1">
    <citation type="journal article" date="2013" name="Proc. Natl. Acad. Sci. U.S.A.">
        <title>Genome structure and metabolic features in the red seaweed Chondrus crispus shed light on evolution of the Archaeplastida.</title>
        <authorList>
            <person name="Collen J."/>
            <person name="Porcel B."/>
            <person name="Carre W."/>
            <person name="Ball S.G."/>
            <person name="Chaparro C."/>
            <person name="Tonon T."/>
            <person name="Barbeyron T."/>
            <person name="Michel G."/>
            <person name="Noel B."/>
            <person name="Valentin K."/>
            <person name="Elias M."/>
            <person name="Artiguenave F."/>
            <person name="Arun A."/>
            <person name="Aury J.M."/>
            <person name="Barbosa-Neto J.F."/>
            <person name="Bothwell J.H."/>
            <person name="Bouget F.Y."/>
            <person name="Brillet L."/>
            <person name="Cabello-Hurtado F."/>
            <person name="Capella-Gutierrez S."/>
            <person name="Charrier B."/>
            <person name="Cladiere L."/>
            <person name="Cock J.M."/>
            <person name="Coelho S.M."/>
            <person name="Colleoni C."/>
            <person name="Czjzek M."/>
            <person name="Da Silva C."/>
            <person name="Delage L."/>
            <person name="Denoeud F."/>
            <person name="Deschamps P."/>
            <person name="Dittami S.M."/>
            <person name="Gabaldon T."/>
            <person name="Gachon C.M."/>
            <person name="Groisillier A."/>
            <person name="Herve C."/>
            <person name="Jabbari K."/>
            <person name="Katinka M."/>
            <person name="Kloareg B."/>
            <person name="Kowalczyk N."/>
            <person name="Labadie K."/>
            <person name="Leblanc C."/>
            <person name="Lopez P.J."/>
            <person name="McLachlan D.H."/>
            <person name="Meslet-Cladiere L."/>
            <person name="Moustafa A."/>
            <person name="Nehr Z."/>
            <person name="Nyvall Collen P."/>
            <person name="Panaud O."/>
            <person name="Partensky F."/>
            <person name="Poulain J."/>
            <person name="Rensing S.A."/>
            <person name="Rousvoal S."/>
            <person name="Samson G."/>
            <person name="Symeonidi A."/>
            <person name="Weissenbach J."/>
            <person name="Zambounis A."/>
            <person name="Wincker P."/>
            <person name="Boyen C."/>
        </authorList>
    </citation>
    <scope>NUCLEOTIDE SEQUENCE [LARGE SCALE GENOMIC DNA]</scope>
    <source>
        <strain evidence="5">cv. Stackhouse</strain>
    </source>
</reference>
<dbReference type="Gramene" id="CDF39748">
    <property type="protein sequence ID" value="CDF39748"/>
    <property type="gene ID" value="CHC_T00006790001"/>
</dbReference>
<evidence type="ECO:0000259" key="3">
    <source>
        <dbReference type="SMART" id="SM00306"/>
    </source>
</evidence>
<keyword evidence="2" id="KW-0732">Signal</keyword>
<dbReference type="InterPro" id="IPR003587">
    <property type="entry name" value="Hint_dom_N"/>
</dbReference>
<feature type="chain" id="PRO_5004442981" description="Hint domain-containing protein" evidence="2">
    <location>
        <begin position="25"/>
        <end position="528"/>
    </location>
</feature>
<sequence length="528" mass="55736">MTTTTPTPLLLLLSLLVLLPPAVCKTTRSDLIGVYVLHPSADQLADPALCPANMTAGTFQFAVSASPRRIPQPERLNIEIPHAVTTLAGRACDSAGAIDALESGHPFAADVEGILTTWARPAWASERFMGEVAKQSWNIGYDFLPRSCRDVSLPALVGYLWFEPGWDIVVGDSFQMMGGTKYLLLNFIGRPNLGCVYIATETGGPDNPGPVSDPSLGDEGDADDTDDDDNGDGDGDDGDDGDDDDGDDDDGADDDGADGGDDDSADDDGADDGSEGEEGEDGDADANGEDAPQNGDENDSAPVEGGAPEEPEDDGPEDGNNPDSAFNPSNQAPTGEEDDDGPACFPADATVQLKDGSHVAMRDLRAGHVVRVSGGHSHVYFFSHRQEEERHMFVRIRTEGGHSVRLSMGHYVKVGRTLVAAAAVQVGHVVEASGQPVRVVEVGIEASTGMFAPHTMTGDVVVDGVLVSTYTTAVHPLLAHVLLAPVRGLYRIGKVQWVDGVLDRGGGWVRSVLPRGGMISRPLFSWAW</sequence>
<feature type="signal peptide" evidence="2">
    <location>
        <begin position="1"/>
        <end position="24"/>
    </location>
</feature>
<dbReference type="InterPro" id="IPR036844">
    <property type="entry name" value="Hint_dom_sf"/>
</dbReference>
<feature type="compositionally biased region" description="Acidic residues" evidence="1">
    <location>
        <begin position="307"/>
        <end position="317"/>
    </location>
</feature>
<dbReference type="EMBL" id="HG002070">
    <property type="protein sequence ID" value="CDF39748.1"/>
    <property type="molecule type" value="Genomic_DNA"/>
</dbReference>
<dbReference type="SMART" id="SM00306">
    <property type="entry name" value="HintN"/>
    <property type="match status" value="1"/>
</dbReference>
<feature type="compositionally biased region" description="Polar residues" evidence="1">
    <location>
        <begin position="324"/>
        <end position="333"/>
    </location>
</feature>
<dbReference type="Gene3D" id="2.170.16.10">
    <property type="entry name" value="Hedgehog/Intein (Hint) domain"/>
    <property type="match status" value="1"/>
</dbReference>
<dbReference type="STRING" id="2769.R7QPN9"/>
<dbReference type="Proteomes" id="UP000012073">
    <property type="component" value="Unassembled WGS sequence"/>
</dbReference>
<gene>
    <name evidence="4" type="ORF">CHC_T00006790001</name>
</gene>
<dbReference type="CDD" id="cd00081">
    <property type="entry name" value="Hint"/>
    <property type="match status" value="1"/>
</dbReference>
<evidence type="ECO:0000313" key="4">
    <source>
        <dbReference type="EMBL" id="CDF39748.1"/>
    </source>
</evidence>
<dbReference type="PANTHER" id="PTHR46706:SF12">
    <property type="entry name" value="PROTEIN QUA-1-RELATED"/>
    <property type="match status" value="1"/>
</dbReference>
<accession>R7QPN9</accession>
<dbReference type="InterPro" id="IPR052140">
    <property type="entry name" value="Dev_Signal_Hedgehog-like"/>
</dbReference>
<dbReference type="InterPro" id="IPR006141">
    <property type="entry name" value="Intein_N"/>
</dbReference>
<dbReference type="OrthoDB" id="5539at2759"/>